<evidence type="ECO:0000313" key="1">
    <source>
        <dbReference type="EMBL" id="MBO0936134.1"/>
    </source>
</evidence>
<accession>A0A939GF81</accession>
<organism evidence="1 2">
    <name type="scientific">Fibrella rubiginis</name>
    <dbReference type="NCBI Taxonomy" id="2817060"/>
    <lineage>
        <taxon>Bacteria</taxon>
        <taxon>Pseudomonadati</taxon>
        <taxon>Bacteroidota</taxon>
        <taxon>Cytophagia</taxon>
        <taxon>Cytophagales</taxon>
        <taxon>Spirosomataceae</taxon>
        <taxon>Fibrella</taxon>
    </lineage>
</organism>
<sequence>MTTKQNRPNLFTYATSELSQDAFICWLAEWADPKYKKVDSALHQAGQEFIVSMVQKVKPGFESTAIESVGIEPQFQKLDILIKINGDSPNKLAILIEDKTHTSNHSDQLERYRKLVGEAGYQEDQMIPLYFKTGYQSRFDTIGVYKTYLRNDFLAMLQNGKREGVVNAIYDDFLAHLLEIDTLIKQFSTKPTQEWTYHDWVGFFTVLYDQRSVLSSASNNDETNWGYVANPAGGFVGFWWYYKKLVGRGFTPYLQLEEEKLCFKIVVDDDMDKATTRDEAYRAIVAVAGRDLRPKRMGNGKYMTVAQMDSYLHKDSEGLVNIEATIEELKKAQDIIDAAFRDSQPTDN</sequence>
<reference evidence="1" key="1">
    <citation type="submission" date="2021-03" db="EMBL/GenBank/DDBJ databases">
        <title>Fibrella sp. HMF5335 genome sequencing and assembly.</title>
        <authorList>
            <person name="Kang H."/>
            <person name="Kim H."/>
            <person name="Bae S."/>
            <person name="Joh K."/>
        </authorList>
    </citation>
    <scope>NUCLEOTIDE SEQUENCE</scope>
    <source>
        <strain evidence="1">HMF5335</strain>
    </source>
</reference>
<name>A0A939GF81_9BACT</name>
<dbReference type="InterPro" id="IPR029470">
    <property type="entry name" value="PDDEXK_4"/>
</dbReference>
<dbReference type="EMBL" id="JAFMYV010000002">
    <property type="protein sequence ID" value="MBO0936134.1"/>
    <property type="molecule type" value="Genomic_DNA"/>
</dbReference>
<gene>
    <name evidence="1" type="ORF">J2I47_06210</name>
</gene>
<protein>
    <submittedName>
        <fullName evidence="1">PD-(D/E)XK nuclease family protein</fullName>
    </submittedName>
</protein>
<dbReference type="Proteomes" id="UP000664034">
    <property type="component" value="Unassembled WGS sequence"/>
</dbReference>
<keyword evidence="2" id="KW-1185">Reference proteome</keyword>
<dbReference type="AlphaFoldDB" id="A0A939GF81"/>
<proteinExistence type="predicted"/>
<comment type="caution">
    <text evidence="1">The sequence shown here is derived from an EMBL/GenBank/DDBJ whole genome shotgun (WGS) entry which is preliminary data.</text>
</comment>
<dbReference type="Pfam" id="PF14281">
    <property type="entry name" value="PDDEXK_4"/>
    <property type="match status" value="1"/>
</dbReference>
<dbReference type="RefSeq" id="WP_207363674.1">
    <property type="nucleotide sequence ID" value="NZ_JAFMYV010000002.1"/>
</dbReference>
<evidence type="ECO:0000313" key="2">
    <source>
        <dbReference type="Proteomes" id="UP000664034"/>
    </source>
</evidence>